<dbReference type="EMBL" id="CP127162">
    <property type="protein sequence ID" value="WIV21189.1"/>
    <property type="molecule type" value="Genomic_DNA"/>
</dbReference>
<dbReference type="InterPro" id="IPR000182">
    <property type="entry name" value="GNAT_dom"/>
</dbReference>
<keyword evidence="3" id="KW-1185">Reference proteome</keyword>
<dbReference type="Gene3D" id="3.40.630.30">
    <property type="match status" value="1"/>
</dbReference>
<name>A0ABY8XB36_9BACL</name>
<evidence type="ECO:0000313" key="2">
    <source>
        <dbReference type="EMBL" id="WIV21189.1"/>
    </source>
</evidence>
<dbReference type="GO" id="GO:0016740">
    <property type="term" value="F:transferase activity"/>
    <property type="evidence" value="ECO:0007669"/>
    <property type="project" value="UniProtKB-KW"/>
</dbReference>
<dbReference type="Pfam" id="PF13302">
    <property type="entry name" value="Acetyltransf_3"/>
    <property type="match status" value="1"/>
</dbReference>
<proteinExistence type="predicted"/>
<dbReference type="PROSITE" id="PS51186">
    <property type="entry name" value="GNAT"/>
    <property type="match status" value="1"/>
</dbReference>
<evidence type="ECO:0000313" key="3">
    <source>
        <dbReference type="Proteomes" id="UP001236415"/>
    </source>
</evidence>
<keyword evidence="2" id="KW-0808">Transferase</keyword>
<dbReference type="Proteomes" id="UP001236415">
    <property type="component" value="Chromosome"/>
</dbReference>
<protein>
    <submittedName>
        <fullName evidence="2">GNAT family protein</fullName>
        <ecNumber evidence="2">2.-.-.-</ecNumber>
    </submittedName>
</protein>
<organism evidence="2 3">
    <name type="scientific">Paenibacillus polygoni</name>
    <dbReference type="NCBI Taxonomy" id="3050112"/>
    <lineage>
        <taxon>Bacteria</taxon>
        <taxon>Bacillati</taxon>
        <taxon>Bacillota</taxon>
        <taxon>Bacilli</taxon>
        <taxon>Bacillales</taxon>
        <taxon>Paenibacillaceae</taxon>
        <taxon>Paenibacillus</taxon>
    </lineage>
</organism>
<accession>A0ABY8XB36</accession>
<reference evidence="2 3" key="1">
    <citation type="submission" date="2023-06" db="EMBL/GenBank/DDBJ databases">
        <title>Paenibacillus polygonum sp. nov., an endophytic bacterium, isolated from Polygonum lapathifolium L. in Nanji Wetland National Nature Reserve, South of Poyang Lake, Jiangxi Province, China.</title>
        <authorList>
            <person name="Yu Z."/>
        </authorList>
    </citation>
    <scope>NUCLEOTIDE SEQUENCE [LARGE SCALE GENOMIC DNA]</scope>
    <source>
        <strain evidence="2 3">C31</strain>
    </source>
</reference>
<dbReference type="InterPro" id="IPR016181">
    <property type="entry name" value="Acyl_CoA_acyltransferase"/>
</dbReference>
<feature type="domain" description="N-acetyltransferase" evidence="1">
    <location>
        <begin position="3"/>
        <end position="157"/>
    </location>
</feature>
<dbReference type="PANTHER" id="PTHR43415:SF3">
    <property type="entry name" value="GNAT-FAMILY ACETYLTRANSFERASE"/>
    <property type="match status" value="1"/>
</dbReference>
<dbReference type="EC" id="2.-.-.-" evidence="2"/>
<dbReference type="PANTHER" id="PTHR43415">
    <property type="entry name" value="SPERMIDINE N(1)-ACETYLTRANSFERASE"/>
    <property type="match status" value="1"/>
</dbReference>
<evidence type="ECO:0000259" key="1">
    <source>
        <dbReference type="PROSITE" id="PS51186"/>
    </source>
</evidence>
<dbReference type="CDD" id="cd04301">
    <property type="entry name" value="NAT_SF"/>
    <property type="match status" value="1"/>
</dbReference>
<dbReference type="SUPFAM" id="SSF55729">
    <property type="entry name" value="Acyl-CoA N-acyltransferases (Nat)"/>
    <property type="match status" value="1"/>
</dbReference>
<sequence>MKLTIRKRTEDDINQFITWTYDGIYSFYDNNIQQEKIDGFKHSIHSERAFSVFDDKENLIGNCEFFDISDGGVEILAVGVQMKPSMTGQGYGSIFIKAVIEQGRELLKFNHLELCVVDFNKRAIRTYEKEGFRKKDEFLNVIRGNTYNFIIMEKDWN</sequence>
<dbReference type="RefSeq" id="WP_285748723.1">
    <property type="nucleotide sequence ID" value="NZ_CP127162.1"/>
</dbReference>
<gene>
    <name evidence="2" type="ORF">QPK24_11180</name>
</gene>